<dbReference type="EMBL" id="JAGSOG010000326">
    <property type="protein sequence ID" value="MBR7838758.1"/>
    <property type="molecule type" value="Genomic_DNA"/>
</dbReference>
<sequence length="412" mass="39892">MRPVPLRIRSLGRVGRVALVASVGLVAWAVASAPAWAASWSAPVALPGSCGSSVALNPAGATAAGGTFTAADGSTHVEVCTSSDGKSWQATDLGAGGNEPNSGPRPAVAVASNGQVIAVWGTGSGCPGACSYTVQAAVRSPGGVWGAPVTLTTALTIGNGGIVLGTDGSGRAIAAWIELSNVHEAVLSAGGTWGPDTAISDNLDQGPAHDLSLAVDPSGAAIVAFNGGLNNLWAVSGSMAGGFSAPVEVALGYGNSNYHLTGLSALALNNAGQASIAWSVTGHTGTATRSPAGAWSAPTILATQASASVSTAIDGGGDAITVYGSSYAWDPAGAGWGTPVPLATGSTGGLVVADQAGTFVYADSTADAFTFAPGAANFGPGSGARGSLADLTIVPGQAVVLAGDAVFTEPVN</sequence>
<evidence type="ECO:0000313" key="1">
    <source>
        <dbReference type="EMBL" id="MBR7838758.1"/>
    </source>
</evidence>
<organism evidence="1 2">
    <name type="scientific">Actinospica durhamensis</name>
    <dbReference type="NCBI Taxonomy" id="1508375"/>
    <lineage>
        <taxon>Bacteria</taxon>
        <taxon>Bacillati</taxon>
        <taxon>Actinomycetota</taxon>
        <taxon>Actinomycetes</taxon>
        <taxon>Catenulisporales</taxon>
        <taxon>Actinospicaceae</taxon>
        <taxon>Actinospica</taxon>
    </lineage>
</organism>
<dbReference type="AlphaFoldDB" id="A0A941EYD6"/>
<dbReference type="Proteomes" id="UP000675781">
    <property type="component" value="Unassembled WGS sequence"/>
</dbReference>
<reference evidence="1" key="1">
    <citation type="submission" date="2021-04" db="EMBL/GenBank/DDBJ databases">
        <title>Genome based classification of Actinospica acidithermotolerans sp. nov., an actinobacterium isolated from an Indonesian hot spring.</title>
        <authorList>
            <person name="Kusuma A.B."/>
            <person name="Putra K.E."/>
            <person name="Nafisah S."/>
            <person name="Loh J."/>
            <person name="Nouioui I."/>
            <person name="Goodfellow M."/>
        </authorList>
    </citation>
    <scope>NUCLEOTIDE SEQUENCE</scope>
    <source>
        <strain evidence="1">CSCA 57</strain>
    </source>
</reference>
<protein>
    <submittedName>
        <fullName evidence="1">Uncharacterized protein</fullName>
    </submittedName>
</protein>
<gene>
    <name evidence="1" type="ORF">KDL01_36155</name>
</gene>
<comment type="caution">
    <text evidence="1">The sequence shown here is derived from an EMBL/GenBank/DDBJ whole genome shotgun (WGS) entry which is preliminary data.</text>
</comment>
<evidence type="ECO:0000313" key="2">
    <source>
        <dbReference type="Proteomes" id="UP000675781"/>
    </source>
</evidence>
<keyword evidence="2" id="KW-1185">Reference proteome</keyword>
<dbReference type="RefSeq" id="WP_212533208.1">
    <property type="nucleotide sequence ID" value="NZ_JAGSOG010000326.1"/>
</dbReference>
<accession>A0A941EYD6</accession>
<name>A0A941EYD6_9ACTN</name>
<proteinExistence type="predicted"/>